<feature type="compositionally biased region" description="Basic residues" evidence="1">
    <location>
        <begin position="1"/>
        <end position="10"/>
    </location>
</feature>
<dbReference type="EMBL" id="JARJCM010000112">
    <property type="protein sequence ID" value="KAJ7028393.1"/>
    <property type="molecule type" value="Genomic_DNA"/>
</dbReference>
<gene>
    <name evidence="2" type="ORF">C8F04DRAFT_1290892</name>
</gene>
<dbReference type="Proteomes" id="UP001218188">
    <property type="component" value="Unassembled WGS sequence"/>
</dbReference>
<evidence type="ECO:0000256" key="1">
    <source>
        <dbReference type="SAM" id="MobiDB-lite"/>
    </source>
</evidence>
<evidence type="ECO:0000313" key="2">
    <source>
        <dbReference type="EMBL" id="KAJ7028393.1"/>
    </source>
</evidence>
<feature type="compositionally biased region" description="Basic residues" evidence="1">
    <location>
        <begin position="144"/>
        <end position="167"/>
    </location>
</feature>
<dbReference type="AlphaFoldDB" id="A0AAD6SIU4"/>
<sequence>MGMRRGRYKGWRKEGDGGEGGVGSARRTEPHRARSAEVERGTGTKSVACSTAWVAADRDARAHGGGAGIRWTRRGAEVEVGRDAVEGERFHSTCGHGWRARRSRMRAESGVCAAGAADECTSDMRMRIRVNYDSVGSGCWRRAGTQRKKREGGRARGRGGRRRRGSRARNESAQREGYPPRGEGRGWVDGTDWGGSVARRVPAQTLRPVRAQMHTRPANISISARKQDLRCGRAGTRMRMSGTVALQGKRPPTFPGPHAALYACESGSDEESHP</sequence>
<comment type="caution">
    <text evidence="2">The sequence shown here is derived from an EMBL/GenBank/DDBJ whole genome shotgun (WGS) entry which is preliminary data.</text>
</comment>
<organism evidence="2 3">
    <name type="scientific">Mycena alexandri</name>
    <dbReference type="NCBI Taxonomy" id="1745969"/>
    <lineage>
        <taxon>Eukaryota</taxon>
        <taxon>Fungi</taxon>
        <taxon>Dikarya</taxon>
        <taxon>Basidiomycota</taxon>
        <taxon>Agaricomycotina</taxon>
        <taxon>Agaricomycetes</taxon>
        <taxon>Agaricomycetidae</taxon>
        <taxon>Agaricales</taxon>
        <taxon>Marasmiineae</taxon>
        <taxon>Mycenaceae</taxon>
        <taxon>Mycena</taxon>
    </lineage>
</organism>
<proteinExistence type="predicted"/>
<name>A0AAD6SIU4_9AGAR</name>
<feature type="compositionally biased region" description="Basic and acidic residues" evidence="1">
    <location>
        <begin position="26"/>
        <end position="42"/>
    </location>
</feature>
<feature type="region of interest" description="Disordered" evidence="1">
    <location>
        <begin position="1"/>
        <end position="44"/>
    </location>
</feature>
<evidence type="ECO:0000313" key="3">
    <source>
        <dbReference type="Proteomes" id="UP001218188"/>
    </source>
</evidence>
<keyword evidence="3" id="KW-1185">Reference proteome</keyword>
<feature type="region of interest" description="Disordered" evidence="1">
    <location>
        <begin position="143"/>
        <end position="187"/>
    </location>
</feature>
<accession>A0AAD6SIU4</accession>
<protein>
    <submittedName>
        <fullName evidence="2">Uncharacterized protein</fullName>
    </submittedName>
</protein>
<reference evidence="2" key="1">
    <citation type="submission" date="2023-03" db="EMBL/GenBank/DDBJ databases">
        <title>Massive genome expansion in bonnet fungi (Mycena s.s.) driven by repeated elements and novel gene families across ecological guilds.</title>
        <authorList>
            <consortium name="Lawrence Berkeley National Laboratory"/>
            <person name="Harder C.B."/>
            <person name="Miyauchi S."/>
            <person name="Viragh M."/>
            <person name="Kuo A."/>
            <person name="Thoen E."/>
            <person name="Andreopoulos B."/>
            <person name="Lu D."/>
            <person name="Skrede I."/>
            <person name="Drula E."/>
            <person name="Henrissat B."/>
            <person name="Morin E."/>
            <person name="Kohler A."/>
            <person name="Barry K."/>
            <person name="LaButti K."/>
            <person name="Morin E."/>
            <person name="Salamov A."/>
            <person name="Lipzen A."/>
            <person name="Mereny Z."/>
            <person name="Hegedus B."/>
            <person name="Baldrian P."/>
            <person name="Stursova M."/>
            <person name="Weitz H."/>
            <person name="Taylor A."/>
            <person name="Grigoriev I.V."/>
            <person name="Nagy L.G."/>
            <person name="Martin F."/>
            <person name="Kauserud H."/>
        </authorList>
    </citation>
    <scope>NUCLEOTIDE SEQUENCE</scope>
    <source>
        <strain evidence="2">CBHHK200</strain>
    </source>
</reference>